<dbReference type="EMBL" id="LAZR01057609">
    <property type="protein sequence ID" value="KKK71708.1"/>
    <property type="molecule type" value="Genomic_DNA"/>
</dbReference>
<reference evidence="2" key="1">
    <citation type="journal article" date="2015" name="Nature">
        <title>Complex archaea that bridge the gap between prokaryotes and eukaryotes.</title>
        <authorList>
            <person name="Spang A."/>
            <person name="Saw J.H."/>
            <person name="Jorgensen S.L."/>
            <person name="Zaremba-Niedzwiedzka K."/>
            <person name="Martijn J."/>
            <person name="Lind A.E."/>
            <person name="van Eijk R."/>
            <person name="Schleper C."/>
            <person name="Guy L."/>
            <person name="Ettema T.J."/>
        </authorList>
    </citation>
    <scope>NUCLEOTIDE SEQUENCE</scope>
</reference>
<gene>
    <name evidence="2" type="ORF">LCGC14_2911200</name>
</gene>
<keyword evidence="1" id="KW-0175">Coiled coil</keyword>
<sequence>MDKVQPVQCDICGGDATGGWQHTYCGRCATEICALEGRLNDLTDRCERKEEQLYDYQSKIRQSRAEATRSRADADRLQRKVVRLERQLGPFVAIVSLAREARDCGSPEARTLFVAAAVEGCANVSVGENTFIPVPEAEETPE</sequence>
<comment type="caution">
    <text evidence="2">The sequence shown here is derived from an EMBL/GenBank/DDBJ whole genome shotgun (WGS) entry which is preliminary data.</text>
</comment>
<name>A0A0F8XRW7_9ZZZZ</name>
<proteinExistence type="predicted"/>
<dbReference type="SUPFAM" id="SSF57997">
    <property type="entry name" value="Tropomyosin"/>
    <property type="match status" value="1"/>
</dbReference>
<evidence type="ECO:0000256" key="1">
    <source>
        <dbReference type="SAM" id="Coils"/>
    </source>
</evidence>
<feature type="coiled-coil region" evidence="1">
    <location>
        <begin position="39"/>
        <end position="87"/>
    </location>
</feature>
<evidence type="ECO:0000313" key="2">
    <source>
        <dbReference type="EMBL" id="KKK71708.1"/>
    </source>
</evidence>
<dbReference type="AlphaFoldDB" id="A0A0F8XRW7"/>
<accession>A0A0F8XRW7</accession>
<protein>
    <submittedName>
        <fullName evidence="2">Uncharacterized protein</fullName>
    </submittedName>
</protein>
<organism evidence="2">
    <name type="scientific">marine sediment metagenome</name>
    <dbReference type="NCBI Taxonomy" id="412755"/>
    <lineage>
        <taxon>unclassified sequences</taxon>
        <taxon>metagenomes</taxon>
        <taxon>ecological metagenomes</taxon>
    </lineage>
</organism>